<evidence type="ECO:0000313" key="1">
    <source>
        <dbReference type="Proteomes" id="UP000095287"/>
    </source>
</evidence>
<dbReference type="Proteomes" id="UP000095287">
    <property type="component" value="Unplaced"/>
</dbReference>
<reference evidence="2" key="1">
    <citation type="submission" date="2016-11" db="UniProtKB">
        <authorList>
            <consortium name="WormBaseParasite"/>
        </authorList>
    </citation>
    <scope>IDENTIFICATION</scope>
</reference>
<dbReference type="WBParaSite" id="L893_g31363.t1">
    <property type="protein sequence ID" value="L893_g31363.t1"/>
    <property type="gene ID" value="L893_g31363"/>
</dbReference>
<protein>
    <submittedName>
        <fullName evidence="2">Ovule protein</fullName>
    </submittedName>
</protein>
<evidence type="ECO:0000313" key="2">
    <source>
        <dbReference type="WBParaSite" id="L893_g31363.t1"/>
    </source>
</evidence>
<accession>A0A1I8A054</accession>
<dbReference type="AlphaFoldDB" id="A0A1I8A054"/>
<keyword evidence="1" id="KW-1185">Reference proteome</keyword>
<sequence>MERLYWAHPKIGLNPAHQSSSWGKVKEQKSVGFRVLKQSSYQIFSMYVNLDSFMVQGKRYPIFVSLSIPLKEENNI</sequence>
<organism evidence="1 2">
    <name type="scientific">Steinernema glaseri</name>
    <dbReference type="NCBI Taxonomy" id="37863"/>
    <lineage>
        <taxon>Eukaryota</taxon>
        <taxon>Metazoa</taxon>
        <taxon>Ecdysozoa</taxon>
        <taxon>Nematoda</taxon>
        <taxon>Chromadorea</taxon>
        <taxon>Rhabditida</taxon>
        <taxon>Tylenchina</taxon>
        <taxon>Panagrolaimomorpha</taxon>
        <taxon>Strongyloidoidea</taxon>
        <taxon>Steinernematidae</taxon>
        <taxon>Steinernema</taxon>
    </lineage>
</organism>
<proteinExistence type="predicted"/>
<name>A0A1I8A054_9BILA</name>